<dbReference type="GeneID" id="60682884"/>
<comment type="caution">
    <text evidence="1">The sequence shown here is derived from an EMBL/GenBank/DDBJ whole genome shotgun (WGS) entry which is preliminary data.</text>
</comment>
<reference evidence="1 2" key="1">
    <citation type="submission" date="2018-08" db="EMBL/GenBank/DDBJ databases">
        <title>Genome sequencing of Agrobacterium vitis strain ICMP 10754.</title>
        <authorList>
            <person name="Visnovsky S.B."/>
            <person name="Pitman A.R."/>
        </authorList>
    </citation>
    <scope>NUCLEOTIDE SEQUENCE [LARGE SCALE GENOMIC DNA]</scope>
    <source>
        <strain evidence="1 2">ICMP 10754</strain>
    </source>
</reference>
<sequence>MVFETTPRSISPVLRLWQALRHWQERRYRRQAHEKALTHLNRLPEYLRLDVGVVVPERLDSKPITICDAIDHKHSLY</sequence>
<proteinExistence type="predicted"/>
<dbReference type="Proteomes" id="UP000436911">
    <property type="component" value="Unassembled WGS sequence"/>
</dbReference>
<dbReference type="OrthoDB" id="8291877at2"/>
<dbReference type="RefSeq" id="WP_060716731.1">
    <property type="nucleotide sequence ID" value="NZ_CP055265.1"/>
</dbReference>
<organism evidence="1 2">
    <name type="scientific">Agrobacterium vitis</name>
    <name type="common">Rhizobium vitis</name>
    <dbReference type="NCBI Taxonomy" id="373"/>
    <lineage>
        <taxon>Bacteria</taxon>
        <taxon>Pseudomonadati</taxon>
        <taxon>Pseudomonadota</taxon>
        <taxon>Alphaproteobacteria</taxon>
        <taxon>Hyphomicrobiales</taxon>
        <taxon>Rhizobiaceae</taxon>
        <taxon>Rhizobium/Agrobacterium group</taxon>
        <taxon>Agrobacterium</taxon>
    </lineage>
</organism>
<dbReference type="AlphaFoldDB" id="A0A368NW13"/>
<dbReference type="EMBL" id="QUSG01000007">
    <property type="protein sequence ID" value="KAA3526600.1"/>
    <property type="molecule type" value="Genomic_DNA"/>
</dbReference>
<evidence type="ECO:0000313" key="2">
    <source>
        <dbReference type="Proteomes" id="UP000436911"/>
    </source>
</evidence>
<accession>A0A368NW13</accession>
<gene>
    <name evidence="1" type="ORF">DXT89_14595</name>
</gene>
<evidence type="ECO:0000313" key="1">
    <source>
        <dbReference type="EMBL" id="KAA3526600.1"/>
    </source>
</evidence>
<name>A0A368NW13_AGRVI</name>
<protein>
    <recommendedName>
        <fullName evidence="3">DUF1127 domain-containing protein</fullName>
    </recommendedName>
</protein>
<evidence type="ECO:0008006" key="3">
    <source>
        <dbReference type="Google" id="ProtNLM"/>
    </source>
</evidence>